<feature type="compositionally biased region" description="Basic residues" evidence="1">
    <location>
        <begin position="1"/>
        <end position="10"/>
    </location>
</feature>
<accession>A0AAD8KCJ6</accession>
<dbReference type="GO" id="GO:0019005">
    <property type="term" value="C:SCF ubiquitin ligase complex"/>
    <property type="evidence" value="ECO:0007669"/>
    <property type="project" value="TreeGrafter"/>
</dbReference>
<feature type="region of interest" description="Disordered" evidence="1">
    <location>
        <begin position="1"/>
        <end position="30"/>
    </location>
</feature>
<dbReference type="InterPro" id="IPR032675">
    <property type="entry name" value="LRR_dom_sf"/>
</dbReference>
<dbReference type="AlphaFoldDB" id="A0AAD8KCJ6"/>
<dbReference type="SMART" id="SM00367">
    <property type="entry name" value="LRR_CC"/>
    <property type="match status" value="6"/>
</dbReference>
<dbReference type="SUPFAM" id="SSF52047">
    <property type="entry name" value="RNI-like"/>
    <property type="match status" value="1"/>
</dbReference>
<dbReference type="PANTHER" id="PTHR13318:SF101">
    <property type="entry name" value="F-BOX_LRR PROTEIN"/>
    <property type="match status" value="1"/>
</dbReference>
<sequence>MTVLRSRKNASSKQKLLSSKSGVEIEPVTPAKEVEISNNLSYPDTPSSGCMDLGSVSNRGLRRSARLSLNPRLSNVVKSVGCRRKRKAVSVEKCEEGSVDVGVSMELDTPGIVEGNADKERESKVKVQKVSGLDFGEVCVELEKDGGVGRECLRLRSGKKLLKREVDDLVLDGNLFANKKEREDSERVAVVKKEEVVVDGEETNVDLGSDVVIRDRSRLSVEEKGKWKAEMANPSAEFSNMDVVQGKPEEGSLVDTEMADVVSLEEKPVERAGSSNKMDPKERFKNVAKENASKFAHFSIQEEDVDDDELEPQVEANGDVEDWPGPFSTAMKIIKDRASNMPTEQKKKSDSAPLIWVPKKNNQHGLFKRVVPSLEELCIEIMAENVDSITSLESVPDAIRHKLTQALCDSRKMNRHFLNLLASKSPSEIRIKDCSWLDEDHFSKTFEAIDASNLTVLQLDQCGRCLPDYVLHTTLKHLPSKLSALTNISLKGACRLSDAGLDALVTSASTLRSINLGCCSLLTSDSINNLADKLGSVLKELYIDECFGLDAKLILPALFKLQHLEVLSISRFETVNDSFITQFVAVQGHKMKELVLADCTRLTDRAIKAIAKSCPGLCAIDLTNLFKLTDTSIGHLANGCQTIQTMKFRRNAFSDEAVAAYLEACGGPLTELSLNHVDKVGHQTALSLAKHAKKLQSLDLSWCRDMTDEAVGLIVDSCLSLEMLKLFGCTQITNVFTNGHSNENVKVIGLQESQILKNIALPNLLPLRYSSV</sequence>
<dbReference type="EMBL" id="JAUHHV010000007">
    <property type="protein sequence ID" value="KAK1418631.1"/>
    <property type="molecule type" value="Genomic_DNA"/>
</dbReference>
<reference evidence="2" key="1">
    <citation type="journal article" date="2023" name="bioRxiv">
        <title>Improved chromosome-level genome assembly for marigold (Tagetes erecta).</title>
        <authorList>
            <person name="Jiang F."/>
            <person name="Yuan L."/>
            <person name="Wang S."/>
            <person name="Wang H."/>
            <person name="Xu D."/>
            <person name="Wang A."/>
            <person name="Fan W."/>
        </authorList>
    </citation>
    <scope>NUCLEOTIDE SEQUENCE</scope>
    <source>
        <strain evidence="2">WSJ</strain>
        <tissue evidence="2">Leaf</tissue>
    </source>
</reference>
<evidence type="ECO:0000313" key="3">
    <source>
        <dbReference type="Proteomes" id="UP001229421"/>
    </source>
</evidence>
<evidence type="ECO:0000256" key="1">
    <source>
        <dbReference type="SAM" id="MobiDB-lite"/>
    </source>
</evidence>
<protein>
    <submittedName>
        <fullName evidence="2">Uncharacterized protein</fullName>
    </submittedName>
</protein>
<feature type="compositionally biased region" description="Low complexity" evidence="1">
    <location>
        <begin position="11"/>
        <end position="21"/>
    </location>
</feature>
<evidence type="ECO:0000313" key="2">
    <source>
        <dbReference type="EMBL" id="KAK1418631.1"/>
    </source>
</evidence>
<keyword evidence="3" id="KW-1185">Reference proteome</keyword>
<dbReference type="Proteomes" id="UP001229421">
    <property type="component" value="Unassembled WGS sequence"/>
</dbReference>
<dbReference type="InterPro" id="IPR006553">
    <property type="entry name" value="Leu-rich_rpt_Cys-con_subtyp"/>
</dbReference>
<dbReference type="PANTHER" id="PTHR13318">
    <property type="entry name" value="PARTNER OF PAIRED, ISOFORM B-RELATED"/>
    <property type="match status" value="1"/>
</dbReference>
<name>A0AAD8KCJ6_TARER</name>
<comment type="caution">
    <text evidence="2">The sequence shown here is derived from an EMBL/GenBank/DDBJ whole genome shotgun (WGS) entry which is preliminary data.</text>
</comment>
<dbReference type="Gene3D" id="3.80.10.10">
    <property type="entry name" value="Ribonuclease Inhibitor"/>
    <property type="match status" value="2"/>
</dbReference>
<dbReference type="GO" id="GO:0031146">
    <property type="term" value="P:SCF-dependent proteasomal ubiquitin-dependent protein catabolic process"/>
    <property type="evidence" value="ECO:0007669"/>
    <property type="project" value="TreeGrafter"/>
</dbReference>
<proteinExistence type="predicted"/>
<organism evidence="2 3">
    <name type="scientific">Tagetes erecta</name>
    <name type="common">African marigold</name>
    <dbReference type="NCBI Taxonomy" id="13708"/>
    <lineage>
        <taxon>Eukaryota</taxon>
        <taxon>Viridiplantae</taxon>
        <taxon>Streptophyta</taxon>
        <taxon>Embryophyta</taxon>
        <taxon>Tracheophyta</taxon>
        <taxon>Spermatophyta</taxon>
        <taxon>Magnoliopsida</taxon>
        <taxon>eudicotyledons</taxon>
        <taxon>Gunneridae</taxon>
        <taxon>Pentapetalae</taxon>
        <taxon>asterids</taxon>
        <taxon>campanulids</taxon>
        <taxon>Asterales</taxon>
        <taxon>Asteraceae</taxon>
        <taxon>Asteroideae</taxon>
        <taxon>Heliantheae alliance</taxon>
        <taxon>Tageteae</taxon>
        <taxon>Tagetes</taxon>
    </lineage>
</organism>
<feature type="region of interest" description="Disordered" evidence="1">
    <location>
        <begin position="36"/>
        <end position="55"/>
    </location>
</feature>
<feature type="compositionally biased region" description="Polar residues" evidence="1">
    <location>
        <begin position="36"/>
        <end position="48"/>
    </location>
</feature>
<gene>
    <name evidence="2" type="ORF">QVD17_27776</name>
</gene>